<dbReference type="InterPro" id="IPR056993">
    <property type="entry name" value="TRIP4_3rd_dom"/>
</dbReference>
<dbReference type="GO" id="GO:0180022">
    <property type="term" value="C:RQC-trigger complex"/>
    <property type="evidence" value="ECO:0007669"/>
    <property type="project" value="InterPro"/>
</dbReference>
<dbReference type="CDD" id="cd06554">
    <property type="entry name" value="ASCH_ASC-1_like"/>
    <property type="match status" value="1"/>
</dbReference>
<dbReference type="Proteomes" id="UP000604046">
    <property type="component" value="Unassembled WGS sequence"/>
</dbReference>
<evidence type="ECO:0000256" key="1">
    <source>
        <dbReference type="SAM" id="MobiDB-lite"/>
    </source>
</evidence>
<dbReference type="Pfam" id="PF04266">
    <property type="entry name" value="ASCH"/>
    <property type="match status" value="1"/>
</dbReference>
<dbReference type="Pfam" id="PF06221">
    <property type="entry name" value="zf-C2HC5"/>
    <property type="match status" value="1"/>
</dbReference>
<reference evidence="5" key="1">
    <citation type="submission" date="2021-02" db="EMBL/GenBank/DDBJ databases">
        <authorList>
            <person name="Dougan E. K."/>
            <person name="Rhodes N."/>
            <person name="Thang M."/>
            <person name="Chan C."/>
        </authorList>
    </citation>
    <scope>NUCLEOTIDE SEQUENCE</scope>
</reference>
<name>A0A812FZX8_9DINO</name>
<dbReference type="GO" id="GO:0005634">
    <property type="term" value="C:nucleus"/>
    <property type="evidence" value="ECO:0007669"/>
    <property type="project" value="InterPro"/>
</dbReference>
<dbReference type="AlphaFoldDB" id="A0A812FZX8"/>
<feature type="non-terminal residue" evidence="5">
    <location>
        <position position="482"/>
    </location>
</feature>
<protein>
    <submittedName>
        <fullName evidence="5">Trip4 protein</fullName>
    </submittedName>
</protein>
<sequence length="482" mass="54019">MAKQAELKSWTADRIGDLIGQTQDSDCSEIAEFILGSDDLNEPDTLKAWLSSFLAEEGAKHKVDSFVEALFERKAHISKGVSGHEVQAQGTAKGKTKDGKGGKAGRGRGEEDRSKGKSGRGERQRELPTMDMPFLPRREGDKRLMVVDASSGRHNVLTNCLNCGKVVVEQEGWGPCLFCGNPLEAGDRRTGIKRGDERGRLDVDGRPDDDEERYNASFQRAVATKDRLLSYDRDAKRRTKVYDDATDWYSEAANPWLSEKQREEAKAKGQDEERRRREERRKIHATIDIFGRTVIDTSAEVEAELKKKDREVFQDWTEGTTKNQRLLKMLEEQRGIGGANVQMSDESQKLYERLRAALHATGRDKSLESLKAARPGDGGTDGRKTRSWNVSGGDRVEDEFSNITLRDFTGSERPLLPAEESPYGDAEDTGQCLSMHQPWASLLVYGFKRAEGRSWSTDHRGRLWIHATSKAADPDDIAALEE</sequence>
<feature type="compositionally biased region" description="Basic and acidic residues" evidence="1">
    <location>
        <begin position="95"/>
        <end position="128"/>
    </location>
</feature>
<comment type="caution">
    <text evidence="5">The sequence shown here is derived from an EMBL/GenBank/DDBJ whole genome shotgun (WGS) entry which is preliminary data.</text>
</comment>
<evidence type="ECO:0000259" key="3">
    <source>
        <dbReference type="Pfam" id="PF06221"/>
    </source>
</evidence>
<dbReference type="Gene3D" id="2.30.130.30">
    <property type="entry name" value="Hypothetical protein"/>
    <property type="match status" value="1"/>
</dbReference>
<dbReference type="Pfam" id="PF23134">
    <property type="entry name" value="TRIP4_3rd"/>
    <property type="match status" value="1"/>
</dbReference>
<dbReference type="GO" id="GO:0008270">
    <property type="term" value="F:zinc ion binding"/>
    <property type="evidence" value="ECO:0007669"/>
    <property type="project" value="InterPro"/>
</dbReference>
<keyword evidence="6" id="KW-1185">Reference proteome</keyword>
<dbReference type="EMBL" id="CAJNDS010000006">
    <property type="protein sequence ID" value="CAE6915106.1"/>
    <property type="molecule type" value="Genomic_DNA"/>
</dbReference>
<evidence type="ECO:0000313" key="6">
    <source>
        <dbReference type="Proteomes" id="UP000604046"/>
    </source>
</evidence>
<dbReference type="InterPro" id="IPR039128">
    <property type="entry name" value="TRIP4-like"/>
</dbReference>
<organism evidence="5 6">
    <name type="scientific">Symbiodinium natans</name>
    <dbReference type="NCBI Taxonomy" id="878477"/>
    <lineage>
        <taxon>Eukaryota</taxon>
        <taxon>Sar</taxon>
        <taxon>Alveolata</taxon>
        <taxon>Dinophyceae</taxon>
        <taxon>Suessiales</taxon>
        <taxon>Symbiodiniaceae</taxon>
        <taxon>Symbiodinium</taxon>
    </lineage>
</organism>
<dbReference type="InterPro" id="IPR015947">
    <property type="entry name" value="PUA-like_sf"/>
</dbReference>
<feature type="domain" description="TRIP4/RQT4 C2HC5-type zinc finger" evidence="3">
    <location>
        <begin position="156"/>
        <end position="187"/>
    </location>
</feature>
<dbReference type="GO" id="GO:0072344">
    <property type="term" value="P:rescue of stalled ribosome"/>
    <property type="evidence" value="ECO:0007669"/>
    <property type="project" value="InterPro"/>
</dbReference>
<dbReference type="PANTHER" id="PTHR12963">
    <property type="entry name" value="THYROID RECEPTOR INTERACTING PROTEIN RELATED"/>
    <property type="match status" value="1"/>
</dbReference>
<accession>A0A812FZX8</accession>
<feature type="region of interest" description="Disordered" evidence="1">
    <location>
        <begin position="80"/>
        <end position="136"/>
    </location>
</feature>
<feature type="domain" description="ASCH" evidence="2">
    <location>
        <begin position="433"/>
        <end position="469"/>
    </location>
</feature>
<feature type="region of interest" description="Disordered" evidence="1">
    <location>
        <begin position="259"/>
        <end position="279"/>
    </location>
</feature>
<feature type="domain" description="Activating signal cointegrator 1 third" evidence="4">
    <location>
        <begin position="244"/>
        <end position="296"/>
    </location>
</feature>
<dbReference type="InterPro" id="IPR009349">
    <property type="entry name" value="TRIP4/RQT4_C2HC5_Znf"/>
</dbReference>
<evidence type="ECO:0000313" key="5">
    <source>
        <dbReference type="EMBL" id="CAE6915106.1"/>
    </source>
</evidence>
<evidence type="ECO:0000259" key="4">
    <source>
        <dbReference type="Pfam" id="PF23134"/>
    </source>
</evidence>
<dbReference type="SUPFAM" id="SSF88697">
    <property type="entry name" value="PUA domain-like"/>
    <property type="match status" value="1"/>
</dbReference>
<proteinExistence type="predicted"/>
<evidence type="ECO:0000259" key="2">
    <source>
        <dbReference type="Pfam" id="PF04266"/>
    </source>
</evidence>
<dbReference type="InterPro" id="IPR007374">
    <property type="entry name" value="ASCH_domain"/>
</dbReference>
<gene>
    <name evidence="5" type="primary">Trip4</name>
    <name evidence="5" type="ORF">SNAT2548_LOCUS254</name>
</gene>
<feature type="compositionally biased region" description="Basic and acidic residues" evidence="1">
    <location>
        <begin position="259"/>
        <end position="276"/>
    </location>
</feature>
<dbReference type="OrthoDB" id="421119at2759"/>
<feature type="region of interest" description="Disordered" evidence="1">
    <location>
        <begin position="366"/>
        <end position="393"/>
    </location>
</feature>
<dbReference type="PANTHER" id="PTHR12963:SF4">
    <property type="entry name" value="ACTIVATING SIGNAL COINTEGRATOR 1"/>
    <property type="match status" value="1"/>
</dbReference>